<organism evidence="2 3">
    <name type="scientific">Rhodococcus jostii</name>
    <dbReference type="NCBI Taxonomy" id="132919"/>
    <lineage>
        <taxon>Bacteria</taxon>
        <taxon>Bacillati</taxon>
        <taxon>Actinomycetota</taxon>
        <taxon>Actinomycetes</taxon>
        <taxon>Mycobacteriales</taxon>
        <taxon>Nocardiaceae</taxon>
        <taxon>Rhodococcus</taxon>
    </lineage>
</organism>
<protein>
    <recommendedName>
        <fullName evidence="1">VOC domain-containing protein</fullName>
    </recommendedName>
</protein>
<dbReference type="AlphaFoldDB" id="A0A1H5HXY8"/>
<dbReference type="RefSeq" id="WP_073365717.1">
    <property type="nucleotide sequence ID" value="NZ_FNTL01000004.1"/>
</dbReference>
<gene>
    <name evidence="2" type="ORF">SAMN04490220_7399</name>
</gene>
<evidence type="ECO:0000259" key="1">
    <source>
        <dbReference type="PROSITE" id="PS51819"/>
    </source>
</evidence>
<dbReference type="Gene3D" id="3.10.180.10">
    <property type="entry name" value="2,3-Dihydroxybiphenyl 1,2-Dioxygenase, domain 1"/>
    <property type="match status" value="1"/>
</dbReference>
<dbReference type="PANTHER" id="PTHR36503:SF2">
    <property type="entry name" value="BLR2408 PROTEIN"/>
    <property type="match status" value="1"/>
</dbReference>
<dbReference type="InterPro" id="IPR029068">
    <property type="entry name" value="Glyas_Bleomycin-R_OHBP_Dase"/>
</dbReference>
<dbReference type="SUPFAM" id="SSF54593">
    <property type="entry name" value="Glyoxalase/Bleomycin resistance protein/Dihydroxybiphenyl dioxygenase"/>
    <property type="match status" value="1"/>
</dbReference>
<sequence>MPTMIFVNLPVKDLGTSTAFYEALGYQRNPQFSDENASSIVISEHIHVMLLTEKFFSTFTKKAIADAGTTTESILCISAESREAVDVLADKALAAGGSFSNEPMDEGFMYGRSFQDPDGHLWEVMWMDPAAAQGHES</sequence>
<dbReference type="PROSITE" id="PS51819">
    <property type="entry name" value="VOC"/>
    <property type="match status" value="1"/>
</dbReference>
<dbReference type="EMBL" id="FNTL01000004">
    <property type="protein sequence ID" value="SEE32913.1"/>
    <property type="molecule type" value="Genomic_DNA"/>
</dbReference>
<proteinExistence type="predicted"/>
<dbReference type="Pfam" id="PF00903">
    <property type="entry name" value="Glyoxalase"/>
    <property type="match status" value="1"/>
</dbReference>
<evidence type="ECO:0000313" key="3">
    <source>
        <dbReference type="Proteomes" id="UP000183407"/>
    </source>
</evidence>
<dbReference type="CDD" id="cd09012">
    <property type="entry name" value="VOC_like"/>
    <property type="match status" value="1"/>
</dbReference>
<name>A0A1H5HXY8_RHOJO</name>
<feature type="domain" description="VOC" evidence="1">
    <location>
        <begin position="3"/>
        <end position="127"/>
    </location>
</feature>
<reference evidence="3" key="1">
    <citation type="submission" date="2016-10" db="EMBL/GenBank/DDBJ databases">
        <authorList>
            <person name="Varghese N."/>
        </authorList>
    </citation>
    <scope>NUCLEOTIDE SEQUENCE [LARGE SCALE GENOMIC DNA]</scope>
    <source>
        <strain evidence="3">DSM 44719</strain>
    </source>
</reference>
<dbReference type="InterPro" id="IPR037523">
    <property type="entry name" value="VOC_core"/>
</dbReference>
<dbReference type="PANTHER" id="PTHR36503">
    <property type="entry name" value="BLR2520 PROTEIN"/>
    <property type="match status" value="1"/>
</dbReference>
<dbReference type="InterPro" id="IPR004360">
    <property type="entry name" value="Glyas_Fos-R_dOase_dom"/>
</dbReference>
<dbReference type="Proteomes" id="UP000183407">
    <property type="component" value="Unassembled WGS sequence"/>
</dbReference>
<evidence type="ECO:0000313" key="2">
    <source>
        <dbReference type="EMBL" id="SEE32913.1"/>
    </source>
</evidence>
<accession>A0A1H5HXY8</accession>
<dbReference type="OrthoDB" id="4265398at2"/>